<feature type="transmembrane region" description="Helical" evidence="9">
    <location>
        <begin position="197"/>
        <end position="221"/>
    </location>
</feature>
<keyword evidence="6 9" id="KW-1133">Transmembrane helix</keyword>
<proteinExistence type="inferred from homology"/>
<keyword evidence="3" id="KW-1003">Cell membrane</keyword>
<dbReference type="RefSeq" id="WP_169145576.1">
    <property type="nucleotide sequence ID" value="NZ_JABBGA010000006.1"/>
</dbReference>
<dbReference type="Pfam" id="PF02653">
    <property type="entry name" value="BPD_transp_2"/>
    <property type="match status" value="1"/>
</dbReference>
<evidence type="ECO:0000256" key="1">
    <source>
        <dbReference type="ARBA" id="ARBA00004651"/>
    </source>
</evidence>
<keyword evidence="7 9" id="KW-0472">Membrane</keyword>
<accession>A0A848G1F2</accession>
<dbReference type="InterPro" id="IPR052157">
    <property type="entry name" value="BCAA_transport_permease"/>
</dbReference>
<reference evidence="10 11" key="1">
    <citation type="submission" date="2020-04" db="EMBL/GenBank/DDBJ databases">
        <title>Zoogloea sp. G-4-1-14 isolated from soil.</title>
        <authorList>
            <person name="Dahal R.H."/>
        </authorList>
    </citation>
    <scope>NUCLEOTIDE SEQUENCE [LARGE SCALE GENOMIC DNA]</scope>
    <source>
        <strain evidence="10 11">G-4-1-14</strain>
    </source>
</reference>
<dbReference type="GO" id="GO:0022857">
    <property type="term" value="F:transmembrane transporter activity"/>
    <property type="evidence" value="ECO:0007669"/>
    <property type="project" value="InterPro"/>
</dbReference>
<name>A0A848G1F2_9RHOO</name>
<feature type="transmembrane region" description="Helical" evidence="9">
    <location>
        <begin position="63"/>
        <end position="83"/>
    </location>
</feature>
<dbReference type="InterPro" id="IPR001851">
    <property type="entry name" value="ABC_transp_permease"/>
</dbReference>
<keyword evidence="4 9" id="KW-0812">Transmembrane</keyword>
<dbReference type="PANTHER" id="PTHR11795:SF450">
    <property type="entry name" value="ABC TRANSPORTER PERMEASE PROTEIN"/>
    <property type="match status" value="1"/>
</dbReference>
<evidence type="ECO:0000256" key="8">
    <source>
        <dbReference type="ARBA" id="ARBA00037998"/>
    </source>
</evidence>
<dbReference type="CDD" id="cd06582">
    <property type="entry name" value="TM_PBP1_LivH_like"/>
    <property type="match status" value="1"/>
</dbReference>
<comment type="caution">
    <text evidence="10">The sequence shown here is derived from an EMBL/GenBank/DDBJ whole genome shotgun (WGS) entry which is preliminary data.</text>
</comment>
<feature type="transmembrane region" description="Helical" evidence="9">
    <location>
        <begin position="95"/>
        <end position="113"/>
    </location>
</feature>
<feature type="transmembrane region" description="Helical" evidence="9">
    <location>
        <begin position="288"/>
        <end position="311"/>
    </location>
</feature>
<dbReference type="GO" id="GO:0006865">
    <property type="term" value="P:amino acid transport"/>
    <property type="evidence" value="ECO:0007669"/>
    <property type="project" value="UniProtKB-KW"/>
</dbReference>
<feature type="transmembrane region" description="Helical" evidence="9">
    <location>
        <begin position="18"/>
        <end position="38"/>
    </location>
</feature>
<evidence type="ECO:0000313" key="11">
    <source>
        <dbReference type="Proteomes" id="UP000580043"/>
    </source>
</evidence>
<dbReference type="PANTHER" id="PTHR11795">
    <property type="entry name" value="BRANCHED-CHAIN AMINO ACID TRANSPORT SYSTEM PERMEASE PROTEIN LIVH"/>
    <property type="match status" value="1"/>
</dbReference>
<evidence type="ECO:0000256" key="3">
    <source>
        <dbReference type="ARBA" id="ARBA00022475"/>
    </source>
</evidence>
<evidence type="ECO:0000256" key="4">
    <source>
        <dbReference type="ARBA" id="ARBA00022692"/>
    </source>
</evidence>
<feature type="transmembrane region" description="Helical" evidence="9">
    <location>
        <begin position="125"/>
        <end position="143"/>
    </location>
</feature>
<comment type="similarity">
    <text evidence="8">Belongs to the binding-protein-dependent transport system permease family. LivHM subfamily.</text>
</comment>
<gene>
    <name evidence="10" type="ORF">HHL15_09760</name>
</gene>
<feature type="transmembrane region" description="Helical" evidence="9">
    <location>
        <begin position="254"/>
        <end position="276"/>
    </location>
</feature>
<organism evidence="10 11">
    <name type="scientific">Zoogloea dura</name>
    <dbReference type="NCBI Taxonomy" id="2728840"/>
    <lineage>
        <taxon>Bacteria</taxon>
        <taxon>Pseudomonadati</taxon>
        <taxon>Pseudomonadota</taxon>
        <taxon>Betaproteobacteria</taxon>
        <taxon>Rhodocyclales</taxon>
        <taxon>Zoogloeaceae</taxon>
        <taxon>Zoogloea</taxon>
    </lineage>
</organism>
<dbReference type="EMBL" id="JABBGA010000006">
    <property type="protein sequence ID" value="NML26028.1"/>
    <property type="molecule type" value="Genomic_DNA"/>
</dbReference>
<evidence type="ECO:0000256" key="5">
    <source>
        <dbReference type="ARBA" id="ARBA00022970"/>
    </source>
</evidence>
<evidence type="ECO:0000256" key="7">
    <source>
        <dbReference type="ARBA" id="ARBA00023136"/>
    </source>
</evidence>
<evidence type="ECO:0000256" key="2">
    <source>
        <dbReference type="ARBA" id="ARBA00022448"/>
    </source>
</evidence>
<keyword evidence="11" id="KW-1185">Reference proteome</keyword>
<evidence type="ECO:0000256" key="6">
    <source>
        <dbReference type="ARBA" id="ARBA00022989"/>
    </source>
</evidence>
<sequence length="349" mass="36942">MDFGIFAVLAQDGITNGAVYALLAMALVLVFSVTRIIFLPQGEFIGFGALTVAALQSGQFPRLVWMLMAVGVLTFLVEIGSALRQRRYKPLPGRHLMWSGIENLAYPSLVWVLARGLEWQGMPMVVQILFTLGITVPLGIMLYRVAFQPMAEASVLVLLIVAVGVHFAMLGMGLFIFGPEGSTTQAFTDWSAEIGALLVSGQSVVVLGVSACLIALLYLFFDRSLYGKALRATAVNRKGAQLVGIGTTQAGRMAFGLAAALGTLAGTLIAPLNTVGYDTGFVVALKGFVAAIVGGLASYPLAAAGAVLVGLLESYSSFWASAYKEVIVFTLIIPVLAWRSLVSGHGDEE</sequence>
<keyword evidence="2" id="KW-0813">Transport</keyword>
<evidence type="ECO:0000256" key="9">
    <source>
        <dbReference type="SAM" id="Phobius"/>
    </source>
</evidence>
<dbReference type="Proteomes" id="UP000580043">
    <property type="component" value="Unassembled WGS sequence"/>
</dbReference>
<evidence type="ECO:0000313" key="10">
    <source>
        <dbReference type="EMBL" id="NML26028.1"/>
    </source>
</evidence>
<keyword evidence="5" id="KW-0029">Amino-acid transport</keyword>
<dbReference type="AlphaFoldDB" id="A0A848G1F2"/>
<feature type="transmembrane region" description="Helical" evidence="9">
    <location>
        <begin position="323"/>
        <end position="341"/>
    </location>
</feature>
<protein>
    <submittedName>
        <fullName evidence="10">Branched-chain amino acid ABC transporter permease</fullName>
    </submittedName>
</protein>
<feature type="transmembrane region" description="Helical" evidence="9">
    <location>
        <begin position="155"/>
        <end position="177"/>
    </location>
</feature>
<comment type="subcellular location">
    <subcellularLocation>
        <location evidence="1">Cell membrane</location>
        <topology evidence="1">Multi-pass membrane protein</topology>
    </subcellularLocation>
</comment>
<dbReference type="GO" id="GO:0005886">
    <property type="term" value="C:plasma membrane"/>
    <property type="evidence" value="ECO:0007669"/>
    <property type="project" value="UniProtKB-SubCell"/>
</dbReference>